<dbReference type="OMA" id="CIIYHSE"/>
<dbReference type="PANTHER" id="PTHR39201">
    <property type="entry name" value="EXPORTED PROTEIN-RELATED"/>
    <property type="match status" value="1"/>
</dbReference>
<gene>
    <name evidence="2" type="ORF">CA615_02660</name>
</gene>
<evidence type="ECO:0000313" key="2">
    <source>
        <dbReference type="EMBL" id="RAP03414.1"/>
    </source>
</evidence>
<feature type="domain" description="Flavodoxin-like" evidence="1">
    <location>
        <begin position="3"/>
        <end position="156"/>
    </location>
</feature>
<dbReference type="InterPro" id="IPR001226">
    <property type="entry name" value="Flavodoxin_CS"/>
</dbReference>
<dbReference type="Gene3D" id="3.40.50.360">
    <property type="match status" value="1"/>
</dbReference>
<dbReference type="EMBL" id="NGJK01000026">
    <property type="protein sequence ID" value="RAP03414.1"/>
    <property type="molecule type" value="Genomic_DNA"/>
</dbReference>
<protein>
    <recommendedName>
        <fullName evidence="1">Flavodoxin-like domain-containing protein</fullName>
    </recommendedName>
</protein>
<dbReference type="PANTHER" id="PTHR39201:SF1">
    <property type="entry name" value="FLAVODOXIN-LIKE DOMAIN-CONTAINING PROTEIN"/>
    <property type="match status" value="1"/>
</dbReference>
<dbReference type="GeneID" id="3854805"/>
<sequence length="156" mass="17248">MKSIIIYYSRTGRTKLIAQTLAKEKNMNIVEIKDKTNRSGAIGFIKGTLDSMINNSTTIEPVTIDLDKYDTVYIGTPVWASKITPAIKQILDNINLENKNVITFVTLNKNGAKEALNSLNSTIKDKGGKIINSFSIITKGRDIESLTKDIVKNLGK</sequence>
<dbReference type="AlphaFoldDB" id="A0A328Q2V0"/>
<dbReference type="SUPFAM" id="SSF52218">
    <property type="entry name" value="Flavoproteins"/>
    <property type="match status" value="1"/>
</dbReference>
<dbReference type="PROSITE" id="PS50902">
    <property type="entry name" value="FLAVODOXIN_LIKE"/>
    <property type="match status" value="1"/>
</dbReference>
<proteinExistence type="predicted"/>
<dbReference type="Proteomes" id="UP000248557">
    <property type="component" value="Unassembled WGS sequence"/>
</dbReference>
<accession>A0A328Q2V0</accession>
<comment type="caution">
    <text evidence="2">The sequence shown here is derived from an EMBL/GenBank/DDBJ whole genome shotgun (WGS) entry which is preliminary data.</text>
</comment>
<dbReference type="InterPro" id="IPR029039">
    <property type="entry name" value="Flavoprotein-like_sf"/>
</dbReference>
<organism evidence="2 3">
    <name type="scientific">Methanosphaera stadtmanae</name>
    <dbReference type="NCBI Taxonomy" id="2317"/>
    <lineage>
        <taxon>Archaea</taxon>
        <taxon>Methanobacteriati</taxon>
        <taxon>Methanobacteriota</taxon>
        <taxon>Methanomada group</taxon>
        <taxon>Methanobacteria</taxon>
        <taxon>Methanobacteriales</taxon>
        <taxon>Methanobacteriaceae</taxon>
        <taxon>Methanosphaera</taxon>
    </lineage>
</organism>
<dbReference type="RefSeq" id="WP_011406153.1">
    <property type="nucleotide sequence ID" value="NZ_CATZNA010000043.1"/>
</dbReference>
<dbReference type="GO" id="GO:0010181">
    <property type="term" value="F:FMN binding"/>
    <property type="evidence" value="ECO:0007669"/>
    <property type="project" value="InterPro"/>
</dbReference>
<name>A0A328Q2V0_9EURY</name>
<dbReference type="InterPro" id="IPR008254">
    <property type="entry name" value="Flavodoxin/NO_synth"/>
</dbReference>
<evidence type="ECO:0000259" key="1">
    <source>
        <dbReference type="PROSITE" id="PS50902"/>
    </source>
</evidence>
<evidence type="ECO:0000313" key="3">
    <source>
        <dbReference type="Proteomes" id="UP000248557"/>
    </source>
</evidence>
<dbReference type="Pfam" id="PF12682">
    <property type="entry name" value="Flavodoxin_4"/>
    <property type="match status" value="1"/>
</dbReference>
<dbReference type="PROSITE" id="PS00201">
    <property type="entry name" value="FLAVODOXIN"/>
    <property type="match status" value="1"/>
</dbReference>
<dbReference type="GO" id="GO:0009055">
    <property type="term" value="F:electron transfer activity"/>
    <property type="evidence" value="ECO:0007669"/>
    <property type="project" value="InterPro"/>
</dbReference>
<reference evidence="2 3" key="1">
    <citation type="submission" date="2017-05" db="EMBL/GenBank/DDBJ databases">
        <title>Host range expansion of the Methanosphaera genus to humans and monogastric animals involves recent and extensive reduction in genome content.</title>
        <authorList>
            <person name="Hoedt E.C."/>
            <person name="Volmer J.G."/>
            <person name="Parks D.H."/>
            <person name="Rosewarne C.P."/>
            <person name="Denman S.E."/>
            <person name="Mcsweeney C.S."/>
            <person name="O Cuiv P."/>
            <person name="Hugenholtz P."/>
            <person name="Tyson G.W."/>
            <person name="Morrison M."/>
        </authorList>
    </citation>
    <scope>NUCLEOTIDE SEQUENCE [LARGE SCALE GENOMIC DNA]</scope>
    <source>
        <strain evidence="2 3">PA5</strain>
    </source>
</reference>